<organism evidence="4 5">
    <name type="scientific">Aquimonas voraii</name>
    <dbReference type="NCBI Taxonomy" id="265719"/>
    <lineage>
        <taxon>Bacteria</taxon>
        <taxon>Pseudomonadati</taxon>
        <taxon>Pseudomonadota</taxon>
        <taxon>Gammaproteobacteria</taxon>
        <taxon>Lysobacterales</taxon>
        <taxon>Lysobacteraceae</taxon>
        <taxon>Aquimonas</taxon>
    </lineage>
</organism>
<dbReference type="AlphaFoldDB" id="A0A1G6ZCY1"/>
<protein>
    <submittedName>
        <fullName evidence="4">Tetratricopeptide repeat-containing protein</fullName>
    </submittedName>
</protein>
<dbReference type="InterPro" id="IPR051012">
    <property type="entry name" value="CellSynth/LPSAsmb/PSIAsmb"/>
</dbReference>
<dbReference type="EMBL" id="FNAG01000013">
    <property type="protein sequence ID" value="SDE00430.1"/>
    <property type="molecule type" value="Genomic_DNA"/>
</dbReference>
<dbReference type="Pfam" id="PF13759">
    <property type="entry name" value="2OG-FeII_Oxy_5"/>
    <property type="match status" value="1"/>
</dbReference>
<dbReference type="PANTHER" id="PTHR45586:SF1">
    <property type="entry name" value="LIPOPOLYSACCHARIDE ASSEMBLY PROTEIN B"/>
    <property type="match status" value="1"/>
</dbReference>
<evidence type="ECO:0000256" key="2">
    <source>
        <dbReference type="ARBA" id="ARBA00022803"/>
    </source>
</evidence>
<evidence type="ECO:0000313" key="4">
    <source>
        <dbReference type="EMBL" id="SDE00430.1"/>
    </source>
</evidence>
<dbReference type="SMART" id="SM00028">
    <property type="entry name" value="TPR"/>
    <property type="match status" value="2"/>
</dbReference>
<evidence type="ECO:0000256" key="3">
    <source>
        <dbReference type="PROSITE-ProRule" id="PRU00339"/>
    </source>
</evidence>
<evidence type="ECO:0000313" key="5">
    <source>
        <dbReference type="Proteomes" id="UP000199603"/>
    </source>
</evidence>
<dbReference type="Pfam" id="PF14559">
    <property type="entry name" value="TPR_19"/>
    <property type="match status" value="1"/>
</dbReference>
<keyword evidence="1" id="KW-0677">Repeat</keyword>
<dbReference type="STRING" id="265719.SAMN04488509_11357"/>
<dbReference type="PROSITE" id="PS50005">
    <property type="entry name" value="TPR"/>
    <property type="match status" value="1"/>
</dbReference>
<sequence length="497" mass="55118">MASLRRALELDERLVRAWHALGSALRDNSDLAAAESALRRALALEPGSTLLWASLAGVLRLAGRPEDAVEAYRESRRLGEVGPEVLDAEVGALIDCLRIEDAREASSLLLERFPGFAPAYTTRANLDWEYGAGEAGLVAPESNDAAFFRKAVEAQPENTELQVGYVRFLIETKRGEEAFERLQELRRREDHPRLIALQANALEISGQSERAASLYAEADRSLGAQDPSFNNAYVRHLLKSGQWSAAAARAERTLALDPQRQETWAYLATAWRLLGDPREDWLCGFERLVALRPIDVPRGWRDMPDFLDDLRDALEPLHRAKTQPVAQSLRGGSQTPGRLFGRGEPRIEVLRQALLSTIEAWLAGLRSEERHPFLGRLGRSVQFTGSWSVKLWRSGSHANHFHNEGWMSSAFYVALPPSVSEAGESAHGGITAGALQLGQPPLELGLDLQPRRIIQPRAGHVALFPSYLWHGTVPFDDAEPRITVAFDMLPVGRVQAY</sequence>
<proteinExistence type="predicted"/>
<dbReference type="InterPro" id="IPR011990">
    <property type="entry name" value="TPR-like_helical_dom_sf"/>
</dbReference>
<keyword evidence="5" id="KW-1185">Reference proteome</keyword>
<reference evidence="4 5" key="1">
    <citation type="submission" date="2016-10" db="EMBL/GenBank/DDBJ databases">
        <authorList>
            <person name="de Groot N.N."/>
        </authorList>
    </citation>
    <scope>NUCLEOTIDE SEQUENCE [LARGE SCALE GENOMIC DNA]</scope>
    <source>
        <strain evidence="4 5">DSM 16957</strain>
    </source>
</reference>
<dbReference type="InterPro" id="IPR019734">
    <property type="entry name" value="TPR_rpt"/>
</dbReference>
<dbReference type="Gene3D" id="2.60.120.620">
    <property type="entry name" value="q2cbj1_9rhob like domain"/>
    <property type="match status" value="1"/>
</dbReference>
<dbReference type="Proteomes" id="UP000199603">
    <property type="component" value="Unassembled WGS sequence"/>
</dbReference>
<dbReference type="Pfam" id="PF13432">
    <property type="entry name" value="TPR_16"/>
    <property type="match status" value="2"/>
</dbReference>
<dbReference type="InterPro" id="IPR012668">
    <property type="entry name" value="CHP02466"/>
</dbReference>
<keyword evidence="2 3" id="KW-0802">TPR repeat</keyword>
<evidence type="ECO:0000256" key="1">
    <source>
        <dbReference type="ARBA" id="ARBA00022737"/>
    </source>
</evidence>
<dbReference type="SUPFAM" id="SSF48452">
    <property type="entry name" value="TPR-like"/>
    <property type="match status" value="2"/>
</dbReference>
<gene>
    <name evidence="4" type="ORF">SAMN04488509_11357</name>
</gene>
<feature type="repeat" description="TPR" evidence="3">
    <location>
        <begin position="15"/>
        <end position="48"/>
    </location>
</feature>
<name>A0A1G6ZCY1_9GAMM</name>
<accession>A0A1G6ZCY1</accession>
<dbReference type="PANTHER" id="PTHR45586">
    <property type="entry name" value="TPR REPEAT-CONTAINING PROTEIN PA4667"/>
    <property type="match status" value="1"/>
</dbReference>
<dbReference type="Gene3D" id="1.25.40.10">
    <property type="entry name" value="Tetratricopeptide repeat domain"/>
    <property type="match status" value="2"/>
</dbReference>